<dbReference type="GO" id="GO:0004525">
    <property type="term" value="F:ribonuclease III activity"/>
    <property type="evidence" value="ECO:0007669"/>
    <property type="project" value="TreeGrafter"/>
</dbReference>
<name>A0A8E0RVP7_9TREM</name>
<accession>A0A8E0RVP7</accession>
<keyword evidence="4" id="KW-1185">Reference proteome</keyword>
<keyword evidence="1" id="KW-0378">Hydrolase</keyword>
<dbReference type="CDD" id="cd15903">
    <property type="entry name" value="Dicer_PBD"/>
    <property type="match status" value="1"/>
</dbReference>
<reference evidence="3" key="1">
    <citation type="submission" date="2019-05" db="EMBL/GenBank/DDBJ databases">
        <title>Annotation for the trematode Fasciolopsis buski.</title>
        <authorList>
            <person name="Choi Y.-J."/>
        </authorList>
    </citation>
    <scope>NUCLEOTIDE SEQUENCE</scope>
    <source>
        <strain evidence="3">HT</strain>
        <tissue evidence="3">Whole worm</tissue>
    </source>
</reference>
<dbReference type="AlphaFoldDB" id="A0A8E0RVP7"/>
<feature type="region of interest" description="Disordered" evidence="2">
    <location>
        <begin position="472"/>
        <end position="501"/>
    </location>
</feature>
<gene>
    <name evidence="3" type="ORF">FBUS_08034</name>
</gene>
<dbReference type="InterPro" id="IPR038248">
    <property type="entry name" value="Dicer_dimer_sf"/>
</dbReference>
<sequence>MCLSNEVTKSFITVSLIRETQFDNRGRQVIYFTQDKCIPDSASCIARHTGLDVAGFTYRKPYADWTFQQWTAEICRHNVVVISPWLFQNWLTSAPENSVREFFFEHIFLMFVSECHHVLEPKHPYFELFGLKGLQHFNSDAAFAETNSKLPEIDSVLSVSMKSPFRIVCFTSALLPREMVDPEEASLLHIAAVFAYLNVLVFYNSNSFSKQTLVIFIFSHFTFVTTLQAERRLLILENRTCCRLETASELLTMLSLGARPKERVIICNQKPEPDAVSSFHRFVIHILTETREFLHDVQPFCVNKNSTGPHLPMTAKSSQLTQVPDSRGRLICVLDYCRRAVGQCETILHELGVWCAAQIARVFVKHLIGLDRRRSGQLAAQHQNAAVDQVTQLSGDAAPEHGEDQLARILRFTYTQLCIIVRLFQVEFDRCLTLETLRTMISPKILTMVDQLKSYKPSLDFRIEVAELPGRLNQGTGRKTRRRRNRSQSGSQAIGLTSNNGDEGNVTVAPLRLLSADAASLSDSSVDTMSSLSDADDQSDRRSGGSRASSASCNALVRFSGSKSRSKVNKFSSIPKARDLHFVPASSLVDGGLRPGMDPSQLVYRAVLTSSTDGNRPQLIPQTKLCGLVLVRCQFTAYALSRLIDELCVWDVDLFFIKPGHLFSHQTPTGRSRSGDIANQSLLKTGDDGVTMATQPAVSAAAGGAELPRCNLVVALQPPHSLAEYLSSKARSRLVDHGAQVVYLIDADKTVAPECPCAPGPVSSEVSTDSSISTTNCDQQDQNENNVLERFQKLEQLLIRGCRGYSLFADEHDVDPAVCDFILPAFMPRGPNGPKLLASKSINVINQFCARLPSDYITNLTPRWRLKLIPTSLGWESPVCGPGASCGLDWEVIAAKSSGLHQCVLRLPINTSIKDEIEVKFPRWCCVFLKPDIFISVMWINLFL</sequence>
<dbReference type="Proteomes" id="UP000728185">
    <property type="component" value="Unassembled WGS sequence"/>
</dbReference>
<dbReference type="EMBL" id="LUCM01003918">
    <property type="protein sequence ID" value="KAA0195118.1"/>
    <property type="molecule type" value="Genomic_DNA"/>
</dbReference>
<proteinExistence type="predicted"/>
<dbReference type="GO" id="GO:0004530">
    <property type="term" value="F:deoxyribonuclease I activity"/>
    <property type="evidence" value="ECO:0007669"/>
    <property type="project" value="TreeGrafter"/>
</dbReference>
<dbReference type="GO" id="GO:0031054">
    <property type="term" value="P:pre-miRNA processing"/>
    <property type="evidence" value="ECO:0007669"/>
    <property type="project" value="TreeGrafter"/>
</dbReference>
<dbReference type="GO" id="GO:0006309">
    <property type="term" value="P:apoptotic DNA fragmentation"/>
    <property type="evidence" value="ECO:0007669"/>
    <property type="project" value="TreeGrafter"/>
</dbReference>
<dbReference type="GO" id="GO:0030422">
    <property type="term" value="P:siRNA processing"/>
    <property type="evidence" value="ECO:0007669"/>
    <property type="project" value="TreeGrafter"/>
</dbReference>
<dbReference type="PANTHER" id="PTHR14950:SF37">
    <property type="entry name" value="ENDORIBONUCLEASE DICER"/>
    <property type="match status" value="1"/>
</dbReference>
<dbReference type="GO" id="GO:0005737">
    <property type="term" value="C:cytoplasm"/>
    <property type="evidence" value="ECO:0007669"/>
    <property type="project" value="TreeGrafter"/>
</dbReference>
<evidence type="ECO:0000256" key="2">
    <source>
        <dbReference type="SAM" id="MobiDB-lite"/>
    </source>
</evidence>
<dbReference type="OrthoDB" id="2392202at2759"/>
<evidence type="ECO:0000313" key="3">
    <source>
        <dbReference type="EMBL" id="KAA0195118.1"/>
    </source>
</evidence>
<dbReference type="GO" id="GO:0003723">
    <property type="term" value="F:RNA binding"/>
    <property type="evidence" value="ECO:0007669"/>
    <property type="project" value="TreeGrafter"/>
</dbReference>
<dbReference type="PANTHER" id="PTHR14950">
    <property type="entry name" value="DICER-RELATED"/>
    <property type="match status" value="1"/>
</dbReference>
<dbReference type="Gene3D" id="3.30.160.380">
    <property type="entry name" value="Dicer dimerisation domain"/>
    <property type="match status" value="1"/>
</dbReference>
<protein>
    <submittedName>
        <fullName evidence="3">Endoribonuclease Dicer</fullName>
    </submittedName>
</protein>
<organism evidence="3 4">
    <name type="scientific">Fasciolopsis buskii</name>
    <dbReference type="NCBI Taxonomy" id="27845"/>
    <lineage>
        <taxon>Eukaryota</taxon>
        <taxon>Metazoa</taxon>
        <taxon>Spiralia</taxon>
        <taxon>Lophotrochozoa</taxon>
        <taxon>Platyhelminthes</taxon>
        <taxon>Trematoda</taxon>
        <taxon>Digenea</taxon>
        <taxon>Plagiorchiida</taxon>
        <taxon>Echinostomata</taxon>
        <taxon>Echinostomatoidea</taxon>
        <taxon>Fasciolidae</taxon>
        <taxon>Fasciolopsis</taxon>
    </lineage>
</organism>
<dbReference type="InterPro" id="IPR048513">
    <property type="entry name" value="Dicer_PBD"/>
</dbReference>
<dbReference type="GO" id="GO:0005634">
    <property type="term" value="C:nucleus"/>
    <property type="evidence" value="ECO:0007669"/>
    <property type="project" value="TreeGrafter"/>
</dbReference>
<dbReference type="InterPro" id="IPR027417">
    <property type="entry name" value="P-loop_NTPase"/>
</dbReference>
<feature type="region of interest" description="Disordered" evidence="2">
    <location>
        <begin position="525"/>
        <end position="549"/>
    </location>
</feature>
<evidence type="ECO:0000256" key="1">
    <source>
        <dbReference type="ARBA" id="ARBA00022801"/>
    </source>
</evidence>
<dbReference type="Gene3D" id="3.40.50.300">
    <property type="entry name" value="P-loop containing nucleotide triphosphate hydrolases"/>
    <property type="match status" value="2"/>
</dbReference>
<comment type="caution">
    <text evidence="3">The sequence shown here is derived from an EMBL/GenBank/DDBJ whole genome shotgun (WGS) entry which is preliminary data.</text>
</comment>
<evidence type="ECO:0000313" key="4">
    <source>
        <dbReference type="Proteomes" id="UP000728185"/>
    </source>
</evidence>